<evidence type="ECO:0000313" key="2">
    <source>
        <dbReference type="Proteomes" id="UP000000238"/>
    </source>
</evidence>
<proteinExistence type="predicted"/>
<name>Q2SAD3_HAHCH</name>
<protein>
    <submittedName>
        <fullName evidence="1">Uncharacterized protein</fullName>
    </submittedName>
</protein>
<evidence type="ECO:0000313" key="1">
    <source>
        <dbReference type="EMBL" id="ABC32391.1"/>
    </source>
</evidence>
<gene>
    <name evidence="1" type="ordered locus">HCH_05738</name>
</gene>
<dbReference type="Proteomes" id="UP000000238">
    <property type="component" value="Chromosome"/>
</dbReference>
<dbReference type="AlphaFoldDB" id="Q2SAD3"/>
<dbReference type="KEGG" id="hch:HCH_05738"/>
<sequence length="195" mass="22185">MVAFRKISAADGAIEQNVAHQRQPRALMEKNHMSGRMSRAVQHLQRFLADADFIALVQPAIRGKLLRCRKAEHHALLRQGIDPEFVLIFRPFDRNFMSLRQLRSSAGVIYVSMGQQHFLQRQPVAGQYRFDFGEIAAWVHHSSLTRFFTPEHGAVLNKRGNGHNFVFHDYSLNPSPTTGAAPFYYTGSLTQPLDL</sequence>
<accession>Q2SAD3</accession>
<keyword evidence="2" id="KW-1185">Reference proteome</keyword>
<organism evidence="1 2">
    <name type="scientific">Hahella chejuensis (strain KCTC 2396)</name>
    <dbReference type="NCBI Taxonomy" id="349521"/>
    <lineage>
        <taxon>Bacteria</taxon>
        <taxon>Pseudomonadati</taxon>
        <taxon>Pseudomonadota</taxon>
        <taxon>Gammaproteobacteria</taxon>
        <taxon>Oceanospirillales</taxon>
        <taxon>Hahellaceae</taxon>
        <taxon>Hahella</taxon>
    </lineage>
</organism>
<reference evidence="1 2" key="1">
    <citation type="journal article" date="2005" name="Nucleic Acids Res.">
        <title>Genomic blueprint of Hahella chejuensis, a marine microbe producing an algicidal agent.</title>
        <authorList>
            <person name="Jeong H."/>
            <person name="Yim J.H."/>
            <person name="Lee C."/>
            <person name="Choi S.-H."/>
            <person name="Park Y.K."/>
            <person name="Yoon S.H."/>
            <person name="Hur C.-G."/>
            <person name="Kang H.-Y."/>
            <person name="Kim D."/>
            <person name="Lee H.H."/>
            <person name="Park K.H."/>
            <person name="Park S.-H."/>
            <person name="Park H.-S."/>
            <person name="Lee H.K."/>
            <person name="Oh T.K."/>
            <person name="Kim J.F."/>
        </authorList>
    </citation>
    <scope>NUCLEOTIDE SEQUENCE [LARGE SCALE GENOMIC DNA]</scope>
    <source>
        <strain evidence="1 2">KCTC 2396</strain>
    </source>
</reference>
<dbReference type="EMBL" id="CP000155">
    <property type="protein sequence ID" value="ABC32391.1"/>
    <property type="molecule type" value="Genomic_DNA"/>
</dbReference>
<dbReference type="HOGENOM" id="CLU_1394625_0_0_6"/>